<name>W5TK81_9NOCA</name>
<organism evidence="1 2">
    <name type="scientific">Nocardia nova SH22a</name>
    <dbReference type="NCBI Taxonomy" id="1415166"/>
    <lineage>
        <taxon>Bacteria</taxon>
        <taxon>Bacillati</taxon>
        <taxon>Actinomycetota</taxon>
        <taxon>Actinomycetes</taxon>
        <taxon>Mycobacteriales</taxon>
        <taxon>Nocardiaceae</taxon>
        <taxon>Nocardia</taxon>
    </lineage>
</organism>
<dbReference type="eggNOG" id="ENOG5031EUK">
    <property type="taxonomic scope" value="Bacteria"/>
</dbReference>
<sequence length="80" mass="8827">MAGNAQSTDAGCTCREKATRRIVVYFEGAESGNEITLEYAATYIEAREFAAAALANGLAITVDRKVRPNLRPLPCRRLWH</sequence>
<protein>
    <submittedName>
        <fullName evidence="1">Uncharacterized protein</fullName>
    </submittedName>
</protein>
<keyword evidence="2" id="KW-1185">Reference proteome</keyword>
<gene>
    <name evidence="1" type="ORF">NONO_c47900</name>
</gene>
<accession>W5TK81</accession>
<dbReference type="PATRIC" id="fig|1415166.3.peg.4932"/>
<dbReference type="OrthoDB" id="4570262at2"/>
<dbReference type="HOGENOM" id="CLU_2701051_0_0_11"/>
<reference evidence="1 2" key="1">
    <citation type="journal article" date="2014" name="Appl. Environ. Microbiol.">
        <title>Insights into the Microbial Degradation of Rubber and Gutta-Percha by Analysis of the Complete Genome of Nocardia nova SH22a.</title>
        <authorList>
            <person name="Luo Q."/>
            <person name="Hiessl S."/>
            <person name="Poehlein A."/>
            <person name="Daniel R."/>
            <person name="Steinbuchel A."/>
        </authorList>
    </citation>
    <scope>NUCLEOTIDE SEQUENCE [LARGE SCALE GENOMIC DNA]</scope>
    <source>
        <strain evidence="1">SH22a</strain>
    </source>
</reference>
<proteinExistence type="predicted"/>
<dbReference type="EMBL" id="CP006850">
    <property type="protein sequence ID" value="AHH19574.1"/>
    <property type="molecule type" value="Genomic_DNA"/>
</dbReference>
<dbReference type="AlphaFoldDB" id="W5TK81"/>
<evidence type="ECO:0000313" key="1">
    <source>
        <dbReference type="EMBL" id="AHH19574.1"/>
    </source>
</evidence>
<evidence type="ECO:0000313" key="2">
    <source>
        <dbReference type="Proteomes" id="UP000019150"/>
    </source>
</evidence>
<dbReference type="KEGG" id="nno:NONO_c47900"/>
<dbReference type="Proteomes" id="UP000019150">
    <property type="component" value="Chromosome"/>
</dbReference>